<evidence type="ECO:0000256" key="1">
    <source>
        <dbReference type="SAM" id="MobiDB-lite"/>
    </source>
</evidence>
<feature type="compositionally biased region" description="Basic and acidic residues" evidence="1">
    <location>
        <begin position="1"/>
        <end position="12"/>
    </location>
</feature>
<organism evidence="2 3">
    <name type="scientific">Champsocephalus gunnari</name>
    <name type="common">Mackerel icefish</name>
    <dbReference type="NCBI Taxonomy" id="52237"/>
    <lineage>
        <taxon>Eukaryota</taxon>
        <taxon>Metazoa</taxon>
        <taxon>Chordata</taxon>
        <taxon>Craniata</taxon>
        <taxon>Vertebrata</taxon>
        <taxon>Euteleostomi</taxon>
        <taxon>Actinopterygii</taxon>
        <taxon>Neopterygii</taxon>
        <taxon>Teleostei</taxon>
        <taxon>Neoteleostei</taxon>
        <taxon>Acanthomorphata</taxon>
        <taxon>Eupercaria</taxon>
        <taxon>Perciformes</taxon>
        <taxon>Notothenioidei</taxon>
        <taxon>Channichthyidae</taxon>
        <taxon>Champsocephalus</taxon>
    </lineage>
</organism>
<dbReference type="Proteomes" id="UP001331515">
    <property type="component" value="Unassembled WGS sequence"/>
</dbReference>
<reference evidence="2 3" key="1">
    <citation type="journal article" date="2023" name="Mol. Biol. Evol.">
        <title>Genomics of Secondarily Temperate Adaptation in the Only Non-Antarctic Icefish.</title>
        <authorList>
            <person name="Rivera-Colon A.G."/>
            <person name="Rayamajhi N."/>
            <person name="Minhas B.F."/>
            <person name="Madrigal G."/>
            <person name="Bilyk K.T."/>
            <person name="Yoon V."/>
            <person name="Hune M."/>
            <person name="Gregory S."/>
            <person name="Cheng C.H.C."/>
            <person name="Catchen J.M."/>
        </authorList>
    </citation>
    <scope>NUCLEOTIDE SEQUENCE [LARGE SCALE GENOMIC DNA]</scope>
    <source>
        <tissue evidence="2">White muscle</tissue>
    </source>
</reference>
<evidence type="ECO:0000313" key="2">
    <source>
        <dbReference type="EMBL" id="KAK5908040.1"/>
    </source>
</evidence>
<evidence type="ECO:0000313" key="3">
    <source>
        <dbReference type="Proteomes" id="UP001331515"/>
    </source>
</evidence>
<accession>A0AAN8CT66</accession>
<gene>
    <name evidence="2" type="ORF">CgunFtcFv8_016132</name>
</gene>
<dbReference type="AlphaFoldDB" id="A0AAN8CT66"/>
<proteinExistence type="predicted"/>
<keyword evidence="3" id="KW-1185">Reference proteome</keyword>
<comment type="caution">
    <text evidence="2">The sequence shown here is derived from an EMBL/GenBank/DDBJ whole genome shotgun (WGS) entry which is preliminary data.</text>
</comment>
<feature type="region of interest" description="Disordered" evidence="1">
    <location>
        <begin position="1"/>
        <end position="58"/>
    </location>
</feature>
<name>A0AAN8CT66_CHAGU</name>
<sequence length="101" mass="11399">MGPNEGETKESLSAHVTGYSGEELPESSPMTEQWNSLRDRFSGDADDEKNNEEEHQSEGQLLLCWMSSAFIRLHTPQADVTCKRTLGLHWFGLVPSRSRHP</sequence>
<protein>
    <submittedName>
        <fullName evidence="2">Uncharacterized protein</fullName>
    </submittedName>
</protein>
<dbReference type="EMBL" id="JAURVH010001529">
    <property type="protein sequence ID" value="KAK5908040.1"/>
    <property type="molecule type" value="Genomic_DNA"/>
</dbReference>